<dbReference type="Pfam" id="PF02410">
    <property type="entry name" value="RsfS"/>
    <property type="match status" value="1"/>
</dbReference>
<evidence type="ECO:0000256" key="1">
    <source>
        <dbReference type="ARBA" id="ARBA00010574"/>
    </source>
</evidence>
<dbReference type="InterPro" id="IPR004394">
    <property type="entry name" value="Iojap/RsfS/C7orf30"/>
</dbReference>
<gene>
    <name evidence="2 3" type="primary">rsfS</name>
    <name evidence="3" type="ORF">ENN90_10030</name>
</gene>
<sequence>MNKNTEITENIKNAILEGIKRVKGKEITIIDLNSIHYTECGYFILCHGTSTTQVSSIAQSVEKTVEEETGEKTWHSEGYKNAIWVLLDYGEIVVHVFHEQTRNFYNLEDLWSDAKILKTDSEN</sequence>
<dbReference type="GO" id="GO:0090071">
    <property type="term" value="P:negative regulation of ribosome biogenesis"/>
    <property type="evidence" value="ECO:0007669"/>
    <property type="project" value="UniProtKB-UniRule"/>
</dbReference>
<dbReference type="HAMAP" id="MF_01477">
    <property type="entry name" value="Iojap_RsfS"/>
    <property type="match status" value="1"/>
</dbReference>
<comment type="subcellular location">
    <subcellularLocation>
        <location evidence="2">Cytoplasm</location>
    </subcellularLocation>
</comment>
<dbReference type="EMBL" id="DSDK01000542">
    <property type="protein sequence ID" value="HDR51937.1"/>
    <property type="molecule type" value="Genomic_DNA"/>
</dbReference>
<keyword evidence="2" id="KW-0963">Cytoplasm</keyword>
<dbReference type="GO" id="GO:0043023">
    <property type="term" value="F:ribosomal large subunit binding"/>
    <property type="evidence" value="ECO:0007669"/>
    <property type="project" value="TreeGrafter"/>
</dbReference>
<protein>
    <recommendedName>
        <fullName evidence="2">Ribosomal silencing factor RsfS</fullName>
    </recommendedName>
</protein>
<dbReference type="InterPro" id="IPR043519">
    <property type="entry name" value="NT_sf"/>
</dbReference>
<dbReference type="AlphaFoldDB" id="A0A831PM58"/>
<name>A0A831PM58_9BACT</name>
<evidence type="ECO:0000313" key="3">
    <source>
        <dbReference type="EMBL" id="HDR51937.1"/>
    </source>
</evidence>
<organism evidence="3">
    <name type="scientific">Mariniphaga anaerophila</name>
    <dbReference type="NCBI Taxonomy" id="1484053"/>
    <lineage>
        <taxon>Bacteria</taxon>
        <taxon>Pseudomonadati</taxon>
        <taxon>Bacteroidota</taxon>
        <taxon>Bacteroidia</taxon>
        <taxon>Marinilabiliales</taxon>
        <taxon>Prolixibacteraceae</taxon>
        <taxon>Mariniphaga</taxon>
    </lineage>
</organism>
<dbReference type="PANTHER" id="PTHR21043:SF0">
    <property type="entry name" value="MITOCHONDRIAL ASSEMBLY OF RIBOSOMAL LARGE SUBUNIT PROTEIN 1"/>
    <property type="match status" value="1"/>
</dbReference>
<dbReference type="NCBIfam" id="TIGR00090">
    <property type="entry name" value="rsfS_iojap_ybeB"/>
    <property type="match status" value="1"/>
</dbReference>
<keyword evidence="2" id="KW-0678">Repressor</keyword>
<dbReference type="PANTHER" id="PTHR21043">
    <property type="entry name" value="IOJAP SUPERFAMILY ORTHOLOG"/>
    <property type="match status" value="1"/>
</dbReference>
<comment type="function">
    <text evidence="2">Functions as a ribosomal silencing factor. Interacts with ribosomal protein uL14 (rplN), blocking formation of intersubunit bridge B8. Prevents association of the 30S and 50S ribosomal subunits and the formation of functional ribosomes, thus repressing translation.</text>
</comment>
<dbReference type="GO" id="GO:0005737">
    <property type="term" value="C:cytoplasm"/>
    <property type="evidence" value="ECO:0007669"/>
    <property type="project" value="UniProtKB-SubCell"/>
</dbReference>
<comment type="caution">
    <text evidence="3">The sequence shown here is derived from an EMBL/GenBank/DDBJ whole genome shotgun (WGS) entry which is preliminary data.</text>
</comment>
<comment type="similarity">
    <text evidence="1 2">Belongs to the Iojap/RsfS family.</text>
</comment>
<accession>A0A831PM58</accession>
<proteinExistence type="inferred from homology"/>
<dbReference type="SUPFAM" id="SSF81301">
    <property type="entry name" value="Nucleotidyltransferase"/>
    <property type="match status" value="1"/>
</dbReference>
<dbReference type="GO" id="GO:0017148">
    <property type="term" value="P:negative regulation of translation"/>
    <property type="evidence" value="ECO:0007669"/>
    <property type="project" value="UniProtKB-UniRule"/>
</dbReference>
<keyword evidence="2" id="KW-0810">Translation regulation</keyword>
<dbReference type="Proteomes" id="UP000886047">
    <property type="component" value="Unassembled WGS sequence"/>
</dbReference>
<reference evidence="3" key="1">
    <citation type="journal article" date="2020" name="mSystems">
        <title>Genome- and Community-Level Interaction Insights into Carbon Utilization and Element Cycling Functions of Hydrothermarchaeota in Hydrothermal Sediment.</title>
        <authorList>
            <person name="Zhou Z."/>
            <person name="Liu Y."/>
            <person name="Xu W."/>
            <person name="Pan J."/>
            <person name="Luo Z.H."/>
            <person name="Li M."/>
        </authorList>
    </citation>
    <scope>NUCLEOTIDE SEQUENCE [LARGE SCALE GENOMIC DNA]</scope>
    <source>
        <strain evidence="3">SpSt-1217</strain>
    </source>
</reference>
<dbReference type="GO" id="GO:0042256">
    <property type="term" value="P:cytosolic ribosome assembly"/>
    <property type="evidence" value="ECO:0007669"/>
    <property type="project" value="UniProtKB-UniRule"/>
</dbReference>
<evidence type="ECO:0000256" key="2">
    <source>
        <dbReference type="HAMAP-Rule" id="MF_01477"/>
    </source>
</evidence>
<dbReference type="Gene3D" id="3.30.460.10">
    <property type="entry name" value="Beta Polymerase, domain 2"/>
    <property type="match status" value="1"/>
</dbReference>
<comment type="subunit">
    <text evidence="2">Interacts with ribosomal protein uL14 (rplN).</text>
</comment>